<keyword evidence="1" id="KW-0732">Signal</keyword>
<feature type="signal peptide" evidence="1">
    <location>
        <begin position="1"/>
        <end position="25"/>
    </location>
</feature>
<organism evidence="2 3">
    <name type="scientific">Yoonia tamlensis</name>
    <dbReference type="NCBI Taxonomy" id="390270"/>
    <lineage>
        <taxon>Bacteria</taxon>
        <taxon>Pseudomonadati</taxon>
        <taxon>Pseudomonadota</taxon>
        <taxon>Alphaproteobacteria</taxon>
        <taxon>Rhodobacterales</taxon>
        <taxon>Paracoccaceae</taxon>
        <taxon>Yoonia</taxon>
    </lineage>
</organism>
<name>A0A1I6HCY4_9RHOB</name>
<proteinExistence type="predicted"/>
<reference evidence="3" key="1">
    <citation type="submission" date="2016-10" db="EMBL/GenBank/DDBJ databases">
        <authorList>
            <person name="Varghese N."/>
            <person name="Submissions S."/>
        </authorList>
    </citation>
    <scope>NUCLEOTIDE SEQUENCE [LARGE SCALE GENOMIC DNA]</scope>
    <source>
        <strain evidence="3">DSM 26879</strain>
    </source>
</reference>
<feature type="chain" id="PRO_5011607536" description="Lipoprotein" evidence="1">
    <location>
        <begin position="26"/>
        <end position="85"/>
    </location>
</feature>
<dbReference type="STRING" id="390270.SAMN04488005_2523"/>
<evidence type="ECO:0008006" key="4">
    <source>
        <dbReference type="Google" id="ProtNLM"/>
    </source>
</evidence>
<dbReference type="EMBL" id="FOYP01000002">
    <property type="protein sequence ID" value="SFR52234.1"/>
    <property type="molecule type" value="Genomic_DNA"/>
</dbReference>
<accession>A0A1I6HCY4</accession>
<sequence length="85" mass="8911">MRNRQSNTAKSGAVLTALALLSACALPSVDPIAIPADVADYIPADIDMSEVNRDTNGCYFYTYGASLFTVNDASGTPICHPDISA</sequence>
<dbReference type="PROSITE" id="PS51257">
    <property type="entry name" value="PROKAR_LIPOPROTEIN"/>
    <property type="match status" value="1"/>
</dbReference>
<evidence type="ECO:0000313" key="2">
    <source>
        <dbReference type="EMBL" id="SFR52234.1"/>
    </source>
</evidence>
<evidence type="ECO:0000313" key="3">
    <source>
        <dbReference type="Proteomes" id="UP000199478"/>
    </source>
</evidence>
<gene>
    <name evidence="2" type="ORF">SAMN04488005_2523</name>
</gene>
<protein>
    <recommendedName>
        <fullName evidence="4">Lipoprotein</fullName>
    </recommendedName>
</protein>
<dbReference type="Proteomes" id="UP000199478">
    <property type="component" value="Unassembled WGS sequence"/>
</dbReference>
<dbReference type="AlphaFoldDB" id="A0A1I6HCY4"/>
<evidence type="ECO:0000256" key="1">
    <source>
        <dbReference type="SAM" id="SignalP"/>
    </source>
</evidence>
<keyword evidence="3" id="KW-1185">Reference proteome</keyword>